<dbReference type="NCBIfam" id="TIGR02432">
    <property type="entry name" value="lysidine_TilS_N"/>
    <property type="match status" value="1"/>
</dbReference>
<dbReference type="PANTHER" id="PTHR43033:SF1">
    <property type="entry name" value="TRNA(ILE)-LYSIDINE SYNTHASE-RELATED"/>
    <property type="match status" value="1"/>
</dbReference>
<dbReference type="InterPro" id="IPR014729">
    <property type="entry name" value="Rossmann-like_a/b/a_fold"/>
</dbReference>
<keyword evidence="11" id="KW-1185">Reference proteome</keyword>
<dbReference type="GO" id="GO:0032267">
    <property type="term" value="F:tRNA(Ile)-lysidine synthase activity"/>
    <property type="evidence" value="ECO:0007669"/>
    <property type="project" value="UniProtKB-EC"/>
</dbReference>
<feature type="domain" description="Lysidine-tRNA(Ile) synthetase C-terminal" evidence="9">
    <location>
        <begin position="379"/>
        <end position="453"/>
    </location>
</feature>
<evidence type="ECO:0000256" key="8">
    <source>
        <dbReference type="HAMAP-Rule" id="MF_01161"/>
    </source>
</evidence>
<comment type="similarity">
    <text evidence="8">Belongs to the tRNA(Ile)-lysidine synthase family.</text>
</comment>
<reference evidence="11" key="1">
    <citation type="submission" date="2016-11" db="EMBL/GenBank/DDBJ databases">
        <authorList>
            <person name="Varghese N."/>
            <person name="Submissions S."/>
        </authorList>
    </citation>
    <scope>NUCLEOTIDE SEQUENCE [LARGE SCALE GENOMIC DNA]</scope>
    <source>
        <strain evidence="11">DSM 22212</strain>
    </source>
</reference>
<evidence type="ECO:0000256" key="1">
    <source>
        <dbReference type="ARBA" id="ARBA00004496"/>
    </source>
</evidence>
<dbReference type="EC" id="6.3.4.19" evidence="8"/>
<dbReference type="EMBL" id="FRAU01000009">
    <property type="protein sequence ID" value="SHK94781.1"/>
    <property type="molecule type" value="Genomic_DNA"/>
</dbReference>
<dbReference type="SMART" id="SM00977">
    <property type="entry name" value="TilS_C"/>
    <property type="match status" value="1"/>
</dbReference>
<evidence type="ECO:0000313" key="10">
    <source>
        <dbReference type="EMBL" id="SHK94781.1"/>
    </source>
</evidence>
<keyword evidence="4 8" id="KW-0819">tRNA processing</keyword>
<evidence type="ECO:0000256" key="3">
    <source>
        <dbReference type="ARBA" id="ARBA00022598"/>
    </source>
</evidence>
<dbReference type="NCBIfam" id="TIGR02433">
    <property type="entry name" value="lysidine_TilS_C"/>
    <property type="match status" value="1"/>
</dbReference>
<sequence>MLLPERVRRFIQTRALLQPGQRVVVGVSGGVDSMVLLEVLRRLGYQPVAAHVNYRLRGADSEADEALVRQFCRQHRLPLRVARIDLKTHAHGRSVQAVARSVRYAFFKRIAQKEGIDTVAVAHHRDDQAETLLLNLMRGSGLEGLLAMRPKRKLGPRCAVWLVRPLLELPRAEVEAWAQAEGIPWREDVSNANLQYRRAWIRQELLPLLARRLGPDVAERLAHTAALLQAYYDATFAPDLHRRWQEVADVSTCTLGLDALRAQPVVWQHRLILEALQRWLPGAPRRRKVVVQVMRLMQAQPGKRLELPTGTIWRDRNALHFRLRQTARHPDRGLLEPDRPLVLAGGTLTATLLDTVPERLDEGTPLVAYADAARIRWPLQVRRWEPGDRMQPLGMTGHKKISDLLTDLKVPVSQRDQCYVVCQDDEIIWLVGYRLAEPFRVRSTTRRVVKLHWQPEAPLSKKVCNA</sequence>
<organism evidence="10 11">
    <name type="scientific">Rhodothermus profundi</name>
    <dbReference type="NCBI Taxonomy" id="633813"/>
    <lineage>
        <taxon>Bacteria</taxon>
        <taxon>Pseudomonadati</taxon>
        <taxon>Rhodothermota</taxon>
        <taxon>Rhodothermia</taxon>
        <taxon>Rhodothermales</taxon>
        <taxon>Rhodothermaceae</taxon>
        <taxon>Rhodothermus</taxon>
    </lineage>
</organism>
<comment type="function">
    <text evidence="8">Ligates lysine onto the cytidine present at position 34 of the AUA codon-specific tRNA(Ile) that contains the anticodon CAU, in an ATP-dependent manner. Cytidine is converted to lysidine, thus changing the amino acid specificity of the tRNA from methionine to isoleucine.</text>
</comment>
<dbReference type="InterPro" id="IPR012795">
    <property type="entry name" value="tRNA_Ile_lys_synt_N"/>
</dbReference>
<evidence type="ECO:0000256" key="5">
    <source>
        <dbReference type="ARBA" id="ARBA00022741"/>
    </source>
</evidence>
<gene>
    <name evidence="8" type="primary">tilS</name>
    <name evidence="10" type="ORF">SAMN04488087_2351</name>
</gene>
<dbReference type="Proteomes" id="UP000185812">
    <property type="component" value="Unassembled WGS sequence"/>
</dbReference>
<evidence type="ECO:0000256" key="2">
    <source>
        <dbReference type="ARBA" id="ARBA00022490"/>
    </source>
</evidence>
<dbReference type="Pfam" id="PF01171">
    <property type="entry name" value="ATP_bind_3"/>
    <property type="match status" value="1"/>
</dbReference>
<dbReference type="SUPFAM" id="SSF56037">
    <property type="entry name" value="PheT/TilS domain"/>
    <property type="match status" value="1"/>
</dbReference>
<comment type="domain">
    <text evidence="8">The N-terminal region contains the highly conserved SGGXDS motif, predicted to be a P-loop motif involved in ATP binding.</text>
</comment>
<dbReference type="Pfam" id="PF11734">
    <property type="entry name" value="TilS_C"/>
    <property type="match status" value="1"/>
</dbReference>
<evidence type="ECO:0000256" key="6">
    <source>
        <dbReference type="ARBA" id="ARBA00022840"/>
    </source>
</evidence>
<dbReference type="Gene3D" id="3.40.50.620">
    <property type="entry name" value="HUPs"/>
    <property type="match status" value="1"/>
</dbReference>
<dbReference type="GO" id="GO:0005524">
    <property type="term" value="F:ATP binding"/>
    <property type="evidence" value="ECO:0007669"/>
    <property type="project" value="UniProtKB-UniRule"/>
</dbReference>
<dbReference type="GO" id="GO:0006400">
    <property type="term" value="P:tRNA modification"/>
    <property type="evidence" value="ECO:0007669"/>
    <property type="project" value="UniProtKB-UniRule"/>
</dbReference>
<keyword evidence="6 8" id="KW-0067">ATP-binding</keyword>
<proteinExistence type="inferred from homology"/>
<dbReference type="InterPro" id="IPR012796">
    <property type="entry name" value="Lysidine-tRNA-synth_C"/>
</dbReference>
<dbReference type="InterPro" id="IPR011063">
    <property type="entry name" value="TilS/TtcA_N"/>
</dbReference>
<dbReference type="CDD" id="cd01992">
    <property type="entry name" value="TilS_N"/>
    <property type="match status" value="1"/>
</dbReference>
<accession>A0A1M6WM47</accession>
<dbReference type="HAMAP" id="MF_01161">
    <property type="entry name" value="tRNA_Ile_lys_synt"/>
    <property type="match status" value="1"/>
</dbReference>
<dbReference type="SUPFAM" id="SSF52402">
    <property type="entry name" value="Adenine nucleotide alpha hydrolases-like"/>
    <property type="match status" value="1"/>
</dbReference>
<protein>
    <recommendedName>
        <fullName evidence="8">tRNA(Ile)-lysidine synthase</fullName>
        <ecNumber evidence="8">6.3.4.19</ecNumber>
    </recommendedName>
    <alternativeName>
        <fullName evidence="8">tRNA(Ile)-2-lysyl-cytidine synthase</fullName>
    </alternativeName>
    <alternativeName>
        <fullName evidence="8">tRNA(Ile)-lysidine synthetase</fullName>
    </alternativeName>
</protein>
<name>A0A1M6WM47_9BACT</name>
<dbReference type="PANTHER" id="PTHR43033">
    <property type="entry name" value="TRNA(ILE)-LYSIDINE SYNTHASE-RELATED"/>
    <property type="match status" value="1"/>
</dbReference>
<dbReference type="STRING" id="633813.SAMN04488087_2351"/>
<keyword evidence="5 8" id="KW-0547">Nucleotide-binding</keyword>
<dbReference type="InterPro" id="IPR012094">
    <property type="entry name" value="tRNA_Ile_lys_synt"/>
</dbReference>
<keyword evidence="3 8" id="KW-0436">Ligase</keyword>
<evidence type="ECO:0000256" key="4">
    <source>
        <dbReference type="ARBA" id="ARBA00022694"/>
    </source>
</evidence>
<feature type="binding site" evidence="8">
    <location>
        <begin position="28"/>
        <end position="33"/>
    </location>
    <ligand>
        <name>ATP</name>
        <dbReference type="ChEBI" id="CHEBI:30616"/>
    </ligand>
</feature>
<dbReference type="AlphaFoldDB" id="A0A1M6WM47"/>
<dbReference type="SUPFAM" id="SSF82829">
    <property type="entry name" value="MesJ substrate recognition domain-like"/>
    <property type="match status" value="1"/>
</dbReference>
<evidence type="ECO:0000256" key="7">
    <source>
        <dbReference type="ARBA" id="ARBA00048539"/>
    </source>
</evidence>
<evidence type="ECO:0000313" key="11">
    <source>
        <dbReference type="Proteomes" id="UP000185812"/>
    </source>
</evidence>
<dbReference type="GO" id="GO:0005737">
    <property type="term" value="C:cytoplasm"/>
    <property type="evidence" value="ECO:0007669"/>
    <property type="project" value="UniProtKB-SubCell"/>
</dbReference>
<comment type="catalytic activity">
    <reaction evidence="7 8">
        <text>cytidine(34) in tRNA(Ile2) + L-lysine + ATP = lysidine(34) in tRNA(Ile2) + AMP + diphosphate + H(+)</text>
        <dbReference type="Rhea" id="RHEA:43744"/>
        <dbReference type="Rhea" id="RHEA-COMP:10625"/>
        <dbReference type="Rhea" id="RHEA-COMP:10670"/>
        <dbReference type="ChEBI" id="CHEBI:15378"/>
        <dbReference type="ChEBI" id="CHEBI:30616"/>
        <dbReference type="ChEBI" id="CHEBI:32551"/>
        <dbReference type="ChEBI" id="CHEBI:33019"/>
        <dbReference type="ChEBI" id="CHEBI:82748"/>
        <dbReference type="ChEBI" id="CHEBI:83665"/>
        <dbReference type="ChEBI" id="CHEBI:456215"/>
        <dbReference type="EC" id="6.3.4.19"/>
    </reaction>
</comment>
<keyword evidence="2 8" id="KW-0963">Cytoplasm</keyword>
<comment type="subcellular location">
    <subcellularLocation>
        <location evidence="1 8">Cytoplasm</location>
    </subcellularLocation>
</comment>
<evidence type="ECO:0000259" key="9">
    <source>
        <dbReference type="SMART" id="SM00977"/>
    </source>
</evidence>